<feature type="non-terminal residue" evidence="1">
    <location>
        <position position="156"/>
    </location>
</feature>
<dbReference type="AlphaFoldDB" id="A0A7J6RBM8"/>
<evidence type="ECO:0000313" key="1">
    <source>
        <dbReference type="EMBL" id="KAF4718015.1"/>
    </source>
</evidence>
<dbReference type="Proteomes" id="UP000574390">
    <property type="component" value="Unassembled WGS sequence"/>
</dbReference>
<proteinExistence type="predicted"/>
<comment type="caution">
    <text evidence="1">The sequence shown here is derived from an EMBL/GenBank/DDBJ whole genome shotgun (WGS) entry which is preliminary data.</text>
</comment>
<name>A0A7J6RBM8_PEROL</name>
<protein>
    <submittedName>
        <fullName evidence="1">Uncharacterized protein</fullName>
    </submittedName>
</protein>
<accession>A0A7J6RBM8</accession>
<dbReference type="EMBL" id="JABANM010023358">
    <property type="protein sequence ID" value="KAF4718015.1"/>
    <property type="molecule type" value="Genomic_DNA"/>
</dbReference>
<evidence type="ECO:0000313" key="2">
    <source>
        <dbReference type="Proteomes" id="UP000574390"/>
    </source>
</evidence>
<feature type="non-terminal residue" evidence="1">
    <location>
        <position position="1"/>
    </location>
</feature>
<reference evidence="1 2" key="1">
    <citation type="submission" date="2020-04" db="EMBL/GenBank/DDBJ databases">
        <title>Perkinsus olseni comparative genomics.</title>
        <authorList>
            <person name="Bogema D.R."/>
        </authorList>
    </citation>
    <scope>NUCLEOTIDE SEQUENCE [LARGE SCALE GENOMIC DNA]</scope>
    <source>
        <strain evidence="1">ATCC PRA-205</strain>
    </source>
</reference>
<sequence>NTFEESVGALLWKCLVHVEAMQLVDLPLLIRHCSMVLKQVDEKGIDEREARRQESLVFHYFHCIMKHSEELNTREVLELMQDSGLLSSILHHLTHTECTLGLKAVAVESLALLADCEEFQCDLHTFLASPKDREALMELEKVAALVVGDGLVKRSD</sequence>
<organism evidence="1 2">
    <name type="scientific">Perkinsus olseni</name>
    <name type="common">Perkinsus atlanticus</name>
    <dbReference type="NCBI Taxonomy" id="32597"/>
    <lineage>
        <taxon>Eukaryota</taxon>
        <taxon>Sar</taxon>
        <taxon>Alveolata</taxon>
        <taxon>Perkinsozoa</taxon>
        <taxon>Perkinsea</taxon>
        <taxon>Perkinsida</taxon>
        <taxon>Perkinsidae</taxon>
        <taxon>Perkinsus</taxon>
    </lineage>
</organism>
<gene>
    <name evidence="1" type="ORF">FOZ62_015076</name>
</gene>